<evidence type="ECO:0000256" key="1">
    <source>
        <dbReference type="SAM" id="Phobius"/>
    </source>
</evidence>
<feature type="transmembrane region" description="Helical" evidence="1">
    <location>
        <begin position="69"/>
        <end position="89"/>
    </location>
</feature>
<reference evidence="2" key="1">
    <citation type="submission" date="2019-03" db="EMBL/GenBank/DDBJ databases">
        <title>Single cell metagenomics reveals metabolic interactions within the superorganism composed of flagellate Streblomastix strix and complex community of Bacteroidetes bacteria on its surface.</title>
        <authorList>
            <person name="Treitli S.C."/>
            <person name="Kolisko M."/>
            <person name="Husnik F."/>
            <person name="Keeling P."/>
            <person name="Hampl V."/>
        </authorList>
    </citation>
    <scope>NUCLEOTIDE SEQUENCE</scope>
    <source>
        <strain evidence="2">STM</strain>
    </source>
</reference>
<feature type="transmembrane region" description="Helical" evidence="1">
    <location>
        <begin position="45"/>
        <end position="63"/>
    </location>
</feature>
<name>A0A5J4SJP7_9ZZZZ</name>
<feature type="transmembrane region" description="Helical" evidence="1">
    <location>
        <begin position="153"/>
        <end position="171"/>
    </location>
</feature>
<keyword evidence="1" id="KW-0812">Transmembrane</keyword>
<sequence length="195" mass="23190">METNDLRNIWKSQIDKNIQSHSEEELNDMIIKSARKSMRAIQPNTILRLIVGTVVVFLIWRIVAKGYSMGMDILYSAALLILVVSYLLMERSAYKLNRRNPDIPVKEWLKYRIDRIEKSRKYSIKYDFLIYGGALLLGYVFYIVFQILRNVQFNWISVGAFIVFFVYILIIRHFQIKNHNKTLDKLTELYKQLEE</sequence>
<keyword evidence="1" id="KW-1133">Transmembrane helix</keyword>
<dbReference type="EMBL" id="SNRY01000166">
    <property type="protein sequence ID" value="KAA6345533.1"/>
    <property type="molecule type" value="Genomic_DNA"/>
</dbReference>
<evidence type="ECO:0000313" key="2">
    <source>
        <dbReference type="EMBL" id="KAA6345533.1"/>
    </source>
</evidence>
<keyword evidence="1" id="KW-0472">Membrane</keyword>
<gene>
    <name evidence="2" type="ORF">EZS27_006891</name>
</gene>
<feature type="transmembrane region" description="Helical" evidence="1">
    <location>
        <begin position="128"/>
        <end position="147"/>
    </location>
</feature>
<protein>
    <submittedName>
        <fullName evidence="2">Uncharacterized protein</fullName>
    </submittedName>
</protein>
<organism evidence="2">
    <name type="scientific">termite gut metagenome</name>
    <dbReference type="NCBI Taxonomy" id="433724"/>
    <lineage>
        <taxon>unclassified sequences</taxon>
        <taxon>metagenomes</taxon>
        <taxon>organismal metagenomes</taxon>
    </lineage>
</organism>
<comment type="caution">
    <text evidence="2">The sequence shown here is derived from an EMBL/GenBank/DDBJ whole genome shotgun (WGS) entry which is preliminary data.</text>
</comment>
<proteinExistence type="predicted"/>
<accession>A0A5J4SJP7</accession>
<dbReference type="AlphaFoldDB" id="A0A5J4SJP7"/>